<evidence type="ECO:0000256" key="4">
    <source>
        <dbReference type="ARBA" id="ARBA00023268"/>
    </source>
</evidence>
<keyword evidence="3" id="KW-0238">DNA-binding</keyword>
<evidence type="ECO:0000259" key="5">
    <source>
        <dbReference type="SMART" id="SM00343"/>
    </source>
</evidence>
<feature type="domain" description="CCHC-type" evidence="5">
    <location>
        <begin position="367"/>
        <end position="383"/>
    </location>
</feature>
<dbReference type="InterPro" id="IPR000477">
    <property type="entry name" value="RT_dom"/>
</dbReference>
<dbReference type="Proteomes" id="UP001151760">
    <property type="component" value="Unassembled WGS sequence"/>
</dbReference>
<name>A0ABQ4XJT4_9ASTR</name>
<comment type="caution">
    <text evidence="6">The sequence shown here is derived from an EMBL/GenBank/DDBJ whole genome shotgun (WGS) entry which is preliminary data.</text>
</comment>
<dbReference type="InterPro" id="IPR036875">
    <property type="entry name" value="Znf_CCHC_sf"/>
</dbReference>
<keyword evidence="4" id="KW-0511">Multifunctional enzyme</keyword>
<proteinExistence type="predicted"/>
<evidence type="ECO:0000313" key="6">
    <source>
        <dbReference type="EMBL" id="GJS65067.1"/>
    </source>
</evidence>
<evidence type="ECO:0000256" key="3">
    <source>
        <dbReference type="ARBA" id="ARBA00023125"/>
    </source>
</evidence>
<protein>
    <submittedName>
        <fullName evidence="6">Reverse transcriptase domain-containing protein</fullName>
    </submittedName>
</protein>
<dbReference type="GO" id="GO:0003964">
    <property type="term" value="F:RNA-directed DNA polymerase activity"/>
    <property type="evidence" value="ECO:0007669"/>
    <property type="project" value="UniProtKB-KW"/>
</dbReference>
<accession>A0ABQ4XJT4</accession>
<organism evidence="6 7">
    <name type="scientific">Tanacetum coccineum</name>
    <dbReference type="NCBI Taxonomy" id="301880"/>
    <lineage>
        <taxon>Eukaryota</taxon>
        <taxon>Viridiplantae</taxon>
        <taxon>Streptophyta</taxon>
        <taxon>Embryophyta</taxon>
        <taxon>Tracheophyta</taxon>
        <taxon>Spermatophyta</taxon>
        <taxon>Magnoliopsida</taxon>
        <taxon>eudicotyledons</taxon>
        <taxon>Gunneridae</taxon>
        <taxon>Pentapetalae</taxon>
        <taxon>asterids</taxon>
        <taxon>campanulids</taxon>
        <taxon>Asterales</taxon>
        <taxon>Asteraceae</taxon>
        <taxon>Asteroideae</taxon>
        <taxon>Anthemideae</taxon>
        <taxon>Anthemidinae</taxon>
        <taxon>Tanacetum</taxon>
    </lineage>
</organism>
<dbReference type="SUPFAM" id="SSF56672">
    <property type="entry name" value="DNA/RNA polymerases"/>
    <property type="match status" value="1"/>
</dbReference>
<keyword evidence="6" id="KW-0808">Transferase</keyword>
<dbReference type="CDD" id="cd01647">
    <property type="entry name" value="RT_LTR"/>
    <property type="match status" value="1"/>
</dbReference>
<evidence type="ECO:0000256" key="1">
    <source>
        <dbReference type="ARBA" id="ARBA00022670"/>
    </source>
</evidence>
<dbReference type="InterPro" id="IPR041577">
    <property type="entry name" value="RT_RNaseH_2"/>
</dbReference>
<dbReference type="Pfam" id="PF00078">
    <property type="entry name" value="RVT_1"/>
    <property type="match status" value="1"/>
</dbReference>
<reference evidence="6" key="2">
    <citation type="submission" date="2022-01" db="EMBL/GenBank/DDBJ databases">
        <authorList>
            <person name="Yamashiro T."/>
            <person name="Shiraishi A."/>
            <person name="Satake H."/>
            <person name="Nakayama K."/>
        </authorList>
    </citation>
    <scope>NUCLEOTIDE SEQUENCE</scope>
</reference>
<dbReference type="EMBL" id="BQNB010009550">
    <property type="protein sequence ID" value="GJS65067.1"/>
    <property type="molecule type" value="Genomic_DNA"/>
</dbReference>
<keyword evidence="6" id="KW-0548">Nucleotidyltransferase</keyword>
<reference evidence="6" key="1">
    <citation type="journal article" date="2022" name="Int. J. Mol. Sci.">
        <title>Draft Genome of Tanacetum Coccineum: Genomic Comparison of Closely Related Tanacetum-Family Plants.</title>
        <authorList>
            <person name="Yamashiro T."/>
            <person name="Shiraishi A."/>
            <person name="Nakayama K."/>
            <person name="Satake H."/>
        </authorList>
    </citation>
    <scope>NUCLEOTIDE SEQUENCE</scope>
</reference>
<dbReference type="Gene3D" id="3.10.10.10">
    <property type="entry name" value="HIV Type 1 Reverse Transcriptase, subunit A, domain 1"/>
    <property type="match status" value="1"/>
</dbReference>
<dbReference type="InterPro" id="IPR050951">
    <property type="entry name" value="Retrovirus_Pol_polyprotein"/>
</dbReference>
<feature type="domain" description="CCHC-type" evidence="5">
    <location>
        <begin position="339"/>
        <end position="355"/>
    </location>
</feature>
<keyword evidence="2" id="KW-0064">Aspartyl protease</keyword>
<dbReference type="InterPro" id="IPR043128">
    <property type="entry name" value="Rev_trsase/Diguanyl_cyclase"/>
</dbReference>
<evidence type="ECO:0000256" key="2">
    <source>
        <dbReference type="ARBA" id="ARBA00022750"/>
    </source>
</evidence>
<dbReference type="Gene3D" id="3.30.70.270">
    <property type="match status" value="2"/>
</dbReference>
<keyword evidence="7" id="KW-1185">Reference proteome</keyword>
<keyword evidence="2" id="KW-0378">Hydrolase</keyword>
<evidence type="ECO:0000313" key="7">
    <source>
        <dbReference type="Proteomes" id="UP001151760"/>
    </source>
</evidence>
<dbReference type="SMART" id="SM00343">
    <property type="entry name" value="ZnF_C2HC"/>
    <property type="match status" value="2"/>
</dbReference>
<dbReference type="InterPro" id="IPR043502">
    <property type="entry name" value="DNA/RNA_pol_sf"/>
</dbReference>
<keyword evidence="1" id="KW-0645">Protease</keyword>
<dbReference type="PANTHER" id="PTHR37984:SF5">
    <property type="entry name" value="PROTEIN NYNRIN-LIKE"/>
    <property type="match status" value="1"/>
</dbReference>
<dbReference type="PANTHER" id="PTHR37984">
    <property type="entry name" value="PROTEIN CBG26694"/>
    <property type="match status" value="1"/>
</dbReference>
<dbReference type="Pfam" id="PF17919">
    <property type="entry name" value="RT_RNaseH_2"/>
    <property type="match status" value="1"/>
</dbReference>
<gene>
    <name evidence="6" type="ORF">Tco_0679631</name>
</gene>
<sequence length="758" mass="86350">MLLPSTTHKDDLPEADMPLRKRARFMAPTGRFEVGESSSAAATRQAGHTLSHRVDYGFINIVDASIRAAESRAITTIREVNKRVTDLATTHRQDGQELYAMEAQIRALQRDVDLLQRQRISDEDILTRHIQHDHDRFIELVRTARDPELARDSKPQDGLVDAGSSLGCRDFVSSFSYLKMPPKRAVVTTTPAPITDAQIRALIAQGVADALAEIEANRTSRNGDDSHDSGTGSRKTDALTWWNSHVKTVRHDAAYGMPWKTLKKMMITKYCLIGEIKKLEIEIWNLKVKESNEVEKYVGGLPDMIQGSVMASKTKTIHDAIKFATELMDHKIRRQYAPRCNKFKKVGHLARDCRGAAVNTNTQWVVTCYECGVQRHYKKDYPKLKNKNQGNQAGNGNVMARAYAVGIAAPVAWAPYRLAPSEMKELSEGKYRNFLKWLFKEPSSPWGAPVLFVKKKDGSFQMCIDYWELNKLTVKNRYPLPRIDDLFDQLQGSSVYSKIDLRSGYHQLQVREEDISKTAFRTHFRHYDFKLCLWFVETLGWYLGTHESGGKPYLDKFVISLVGYYQRFIEGFSKIAKSMTNLTQIKVKFDWDDKEEKSFQLLKEKLCSAPILSLPEGAENLIIYYDASYKGLGVVLMQNEKVIAYASRQLMIHEKNYTAHDLELGAVVFALKIEAAKPENFEAEDVGGVGYYAMVKAEHQKQSGLLVKPEIPQWKWDNITMVFITKLPKDSVGLIPFGRIMNGSSLETWYYQYQAFVM</sequence>
<dbReference type="SUPFAM" id="SSF57756">
    <property type="entry name" value="Retrovirus zinc finger-like domains"/>
    <property type="match status" value="1"/>
</dbReference>
<keyword evidence="6" id="KW-0695">RNA-directed DNA polymerase</keyword>
<dbReference type="InterPro" id="IPR001878">
    <property type="entry name" value="Znf_CCHC"/>
</dbReference>
<dbReference type="Gene3D" id="4.10.60.10">
    <property type="entry name" value="Zinc finger, CCHC-type"/>
    <property type="match status" value="1"/>
</dbReference>